<evidence type="ECO:0000259" key="3">
    <source>
        <dbReference type="Pfam" id="PF24508"/>
    </source>
</evidence>
<keyword evidence="2" id="KW-0732">Signal</keyword>
<dbReference type="OrthoDB" id="427280at2759"/>
<dbReference type="SUPFAM" id="SSF52833">
    <property type="entry name" value="Thioredoxin-like"/>
    <property type="match status" value="1"/>
</dbReference>
<dbReference type="AlphaFoldDB" id="A0A3S1B8L4"/>
<dbReference type="STRING" id="188477.A0A3S1B8L4"/>
<dbReference type="CDD" id="cd02961">
    <property type="entry name" value="PDI_a_family"/>
    <property type="match status" value="1"/>
</dbReference>
<protein>
    <recommendedName>
        <fullName evidence="7">Thioredoxin domain-containing protein</fullName>
    </recommendedName>
</protein>
<dbReference type="InterPro" id="IPR057639">
    <property type="entry name" value="TXNDC16_N"/>
</dbReference>
<evidence type="ECO:0000256" key="2">
    <source>
        <dbReference type="SAM" id="SignalP"/>
    </source>
</evidence>
<proteinExistence type="predicted"/>
<dbReference type="PANTHER" id="PTHR22699:SF1">
    <property type="entry name" value="THIOREDOXIN DOMAIN-CONTAINING PROTEIN 16"/>
    <property type="match status" value="1"/>
</dbReference>
<sequence length="903" mass="100623">MQLLSFACLGGLLLLLGSASSERILDELRSVTFVNADTLQTLTNSESLSLVFFLRGVTTDNSFFLKEYDTSAERLKAYDITLALFDCTNAKDREASCTKDDIDTSVFSYRKGMSLISVKVEHLFDVDSIMAHALQLLMLHEVPIIESMPERIELEQSQVGNKDVIFIYTDVIGTREHRIFMEVAYAYQDKFSFALTTDRTLILGLQAIEETSSGYESGLWVLFCSQMRKDEFLKNGHCEHTMYRGKPTLFSLAKFVGNLQEKSVFYAPEDGVASVFEMSSDDPIVYVYAKPDQKEKTTEIMNAIANDLRGSAKLVIVDMENSDCQSAANQQGYTGAGSGIGLKTNNGTMHFLDPKDWNESGVKDFLQPHIFPDWKSEELHPSSLATSQNNIKSLIDAVETQDDQVASAVYSVQKKEMAGLELVPELFTDNFHRTIRRSPLLLILFYGPLHHLSLAFLRDFGVAAQTLANNYSAPNALARVNCFDANDLCSAENVTTYPTVRIYRQNPASYETYKESLDALAVARTTKLLQLNGPLLLTREEEVEKFSQGQHPTDFSKFSSSSVVLLTTDSTSGDSAMFQALSGPMCQVTALAVVHPSIVPQIAQKYETKVPSLLAFNREDTVKPLRSMSLNDGDKTAADLTAFIRAATIPFVPELGPENFPHLYARHQPMAVLFLDGSDVETKDAVLASFSSISTSDQFPATVFCWMDAQVKTLGLEILSEYTETVELPMVSVVKHRQGQVFNFQPKSQHCASTDPIQVDALAAWLQQVLSGRASPSKILEQGEWGPPGPYYNFLEFQQNAVERLSQTSFTDGAEDDESERFEDGSEVEEEVRRMLLELHRSARSVQEPHKLDIPGEQRTVQDIPGEQRTVQDIPGEQRTVQDIPGEQRTVQDTPADHGHIEL</sequence>
<dbReference type="InterPro" id="IPR040090">
    <property type="entry name" value="TXNDC16"/>
</dbReference>
<feature type="signal peptide" evidence="2">
    <location>
        <begin position="1"/>
        <end position="21"/>
    </location>
</feature>
<feature type="domain" description="TXNDC16 second thioredoxin-like" evidence="4">
    <location>
        <begin position="137"/>
        <end position="256"/>
    </location>
</feature>
<dbReference type="PANTHER" id="PTHR22699">
    <property type="entry name" value="THIOREDOXIN DOMAIN-CONTAINING PROTEIN 16"/>
    <property type="match status" value="1"/>
</dbReference>
<feature type="domain" description="TXNDC16 N-terminal" evidence="3">
    <location>
        <begin position="34"/>
        <end position="134"/>
    </location>
</feature>
<dbReference type="Pfam" id="PF13848">
    <property type="entry name" value="Thioredoxin_6"/>
    <property type="match status" value="1"/>
</dbReference>
<evidence type="ECO:0000256" key="1">
    <source>
        <dbReference type="SAM" id="MobiDB-lite"/>
    </source>
</evidence>
<dbReference type="Gene3D" id="3.40.30.10">
    <property type="entry name" value="Glutaredoxin"/>
    <property type="match status" value="2"/>
</dbReference>
<reference evidence="5 6" key="1">
    <citation type="submission" date="2019-01" db="EMBL/GenBank/DDBJ databases">
        <title>A draft genome assembly of the solar-powered sea slug Elysia chlorotica.</title>
        <authorList>
            <person name="Cai H."/>
            <person name="Li Q."/>
            <person name="Fang X."/>
            <person name="Li J."/>
            <person name="Curtis N.E."/>
            <person name="Altenburger A."/>
            <person name="Shibata T."/>
            <person name="Feng M."/>
            <person name="Maeda T."/>
            <person name="Schwartz J.A."/>
            <person name="Shigenobu S."/>
            <person name="Lundholm N."/>
            <person name="Nishiyama T."/>
            <person name="Yang H."/>
            <person name="Hasebe M."/>
            <person name="Li S."/>
            <person name="Pierce S.K."/>
            <person name="Wang J."/>
        </authorList>
    </citation>
    <scope>NUCLEOTIDE SEQUENCE [LARGE SCALE GENOMIC DNA]</scope>
    <source>
        <strain evidence="5">EC2010</strain>
        <tissue evidence="5">Whole organism of an adult</tissue>
    </source>
</reference>
<accession>A0A3S1B8L4</accession>
<dbReference type="EMBL" id="RQTK01000806">
    <property type="protein sequence ID" value="RUS74715.1"/>
    <property type="molecule type" value="Genomic_DNA"/>
</dbReference>
<dbReference type="Pfam" id="PF24508">
    <property type="entry name" value="TXNDC16_N"/>
    <property type="match status" value="1"/>
</dbReference>
<feature type="chain" id="PRO_5018676654" description="Thioredoxin domain-containing protein" evidence="2">
    <location>
        <begin position="22"/>
        <end position="903"/>
    </location>
</feature>
<evidence type="ECO:0000313" key="5">
    <source>
        <dbReference type="EMBL" id="RUS74715.1"/>
    </source>
</evidence>
<keyword evidence="6" id="KW-1185">Reference proteome</keyword>
<evidence type="ECO:0000313" key="6">
    <source>
        <dbReference type="Proteomes" id="UP000271974"/>
    </source>
</evidence>
<organism evidence="5 6">
    <name type="scientific">Elysia chlorotica</name>
    <name type="common">Eastern emerald elysia</name>
    <name type="synonym">Sea slug</name>
    <dbReference type="NCBI Taxonomy" id="188477"/>
    <lineage>
        <taxon>Eukaryota</taxon>
        <taxon>Metazoa</taxon>
        <taxon>Spiralia</taxon>
        <taxon>Lophotrochozoa</taxon>
        <taxon>Mollusca</taxon>
        <taxon>Gastropoda</taxon>
        <taxon>Heterobranchia</taxon>
        <taxon>Euthyneura</taxon>
        <taxon>Panpulmonata</taxon>
        <taxon>Sacoglossa</taxon>
        <taxon>Placobranchoidea</taxon>
        <taxon>Plakobranchidae</taxon>
        <taxon>Elysia</taxon>
    </lineage>
</organism>
<dbReference type="InterPro" id="IPR057642">
    <property type="entry name" value="TXNDC16_2nd"/>
</dbReference>
<gene>
    <name evidence="5" type="ORF">EGW08_017524</name>
</gene>
<evidence type="ECO:0008006" key="7">
    <source>
        <dbReference type="Google" id="ProtNLM"/>
    </source>
</evidence>
<comment type="caution">
    <text evidence="5">The sequence shown here is derived from an EMBL/GenBank/DDBJ whole genome shotgun (WGS) entry which is preliminary data.</text>
</comment>
<feature type="region of interest" description="Disordered" evidence="1">
    <location>
        <begin position="856"/>
        <end position="903"/>
    </location>
</feature>
<name>A0A3S1B8L4_ELYCH</name>
<dbReference type="Proteomes" id="UP000271974">
    <property type="component" value="Unassembled WGS sequence"/>
</dbReference>
<dbReference type="Pfam" id="PF24509">
    <property type="entry name" value="TXNDC16_2nd"/>
    <property type="match status" value="1"/>
</dbReference>
<evidence type="ECO:0000259" key="4">
    <source>
        <dbReference type="Pfam" id="PF24509"/>
    </source>
</evidence>
<dbReference type="InterPro" id="IPR036249">
    <property type="entry name" value="Thioredoxin-like_sf"/>
</dbReference>